<keyword evidence="4" id="KW-0560">Oxidoreductase</keyword>
<keyword evidence="3" id="KW-0859">Xylose metabolism</keyword>
<feature type="site" description="Lowers pKa of active site Tyr" evidence="9">
    <location>
        <position position="80"/>
    </location>
</feature>
<dbReference type="PRINTS" id="PR00069">
    <property type="entry name" value="ALDKETRDTASE"/>
</dbReference>
<dbReference type="EMBL" id="KZ805309">
    <property type="protein sequence ID" value="PVI06351.1"/>
    <property type="molecule type" value="Genomic_DNA"/>
</dbReference>
<evidence type="ECO:0000256" key="7">
    <source>
        <dbReference type="PIRSR" id="PIRSR000097-1"/>
    </source>
</evidence>
<comment type="pathway">
    <text evidence="1">Carbohydrate metabolism; D-xylose degradation.</text>
</comment>
<dbReference type="InterPro" id="IPR023210">
    <property type="entry name" value="NADP_OxRdtase_dom"/>
</dbReference>
<evidence type="ECO:0000256" key="9">
    <source>
        <dbReference type="PIRSR" id="PIRSR000097-3"/>
    </source>
</evidence>
<keyword evidence="5" id="KW-0520">NAD</keyword>
<feature type="domain" description="NADP-dependent oxidoreductase" evidence="10">
    <location>
        <begin position="18"/>
        <end position="304"/>
    </location>
</feature>
<dbReference type="AlphaFoldDB" id="A0A2V1E763"/>
<dbReference type="PROSITE" id="PS00062">
    <property type="entry name" value="ALDOKETO_REDUCTASE_2"/>
    <property type="match status" value="1"/>
</dbReference>
<dbReference type="SUPFAM" id="SSF51430">
    <property type="entry name" value="NAD(P)-linked oxidoreductase"/>
    <property type="match status" value="1"/>
</dbReference>
<dbReference type="InterPro" id="IPR044487">
    <property type="entry name" value="AKR2D"/>
</dbReference>
<accession>A0A2V1E763</accession>
<dbReference type="FunFam" id="3.20.20.100:FF:000007">
    <property type="entry name" value="NAD(P)H-dependent D-xylose reductase xyl1"/>
    <property type="match status" value="1"/>
</dbReference>
<evidence type="ECO:0000256" key="5">
    <source>
        <dbReference type="ARBA" id="ARBA00023027"/>
    </source>
</evidence>
<dbReference type="GO" id="GO:0032866">
    <property type="term" value="F:D-xylose reductase (NADPH) activity"/>
    <property type="evidence" value="ECO:0007669"/>
    <property type="project" value="InterPro"/>
</dbReference>
<dbReference type="GO" id="GO:0042843">
    <property type="term" value="P:D-xylose catabolic process"/>
    <property type="evidence" value="ECO:0007669"/>
    <property type="project" value="UniProtKB-UniPathway"/>
</dbReference>
<evidence type="ECO:0000259" key="10">
    <source>
        <dbReference type="Pfam" id="PF00248"/>
    </source>
</evidence>
<feature type="binding site" evidence="8">
    <location>
        <position position="113"/>
    </location>
    <ligand>
        <name>substrate</name>
    </ligand>
</feature>
<dbReference type="STRING" id="97972.A0A2V1E763"/>
<evidence type="ECO:0000256" key="4">
    <source>
        <dbReference type="ARBA" id="ARBA00023002"/>
    </source>
</evidence>
<dbReference type="PIRSF" id="PIRSF000097">
    <property type="entry name" value="AKR"/>
    <property type="match status" value="1"/>
</dbReference>
<keyword evidence="6" id="KW-0119">Carbohydrate metabolism</keyword>
<proteinExistence type="inferred from homology"/>
<evidence type="ECO:0000256" key="8">
    <source>
        <dbReference type="PIRSR" id="PIRSR000097-2"/>
    </source>
</evidence>
<reference evidence="11 12" key="1">
    <citation type="journal article" date="2018" name="Sci. Rep.">
        <title>Comparative genomics provides insights into the lifestyle and reveals functional heterogeneity of dark septate endophytic fungi.</title>
        <authorList>
            <person name="Knapp D.G."/>
            <person name="Nemeth J.B."/>
            <person name="Barry K."/>
            <person name="Hainaut M."/>
            <person name="Henrissat B."/>
            <person name="Johnson J."/>
            <person name="Kuo A."/>
            <person name="Lim J.H.P."/>
            <person name="Lipzen A."/>
            <person name="Nolan M."/>
            <person name="Ohm R.A."/>
            <person name="Tamas L."/>
            <person name="Grigoriev I.V."/>
            <person name="Spatafora J.W."/>
            <person name="Nagy L.G."/>
            <person name="Kovacs G.M."/>
        </authorList>
    </citation>
    <scope>NUCLEOTIDE SEQUENCE [LARGE SCALE GENOMIC DNA]</scope>
    <source>
        <strain evidence="11 12">DSE2036</strain>
    </source>
</reference>
<dbReference type="OrthoDB" id="416253at2759"/>
<dbReference type="Pfam" id="PF00248">
    <property type="entry name" value="Aldo_ket_red"/>
    <property type="match status" value="1"/>
</dbReference>
<evidence type="ECO:0000313" key="11">
    <source>
        <dbReference type="EMBL" id="PVI06351.1"/>
    </source>
</evidence>
<organism evidence="11 12">
    <name type="scientific">Periconia macrospinosa</name>
    <dbReference type="NCBI Taxonomy" id="97972"/>
    <lineage>
        <taxon>Eukaryota</taxon>
        <taxon>Fungi</taxon>
        <taxon>Dikarya</taxon>
        <taxon>Ascomycota</taxon>
        <taxon>Pezizomycotina</taxon>
        <taxon>Dothideomycetes</taxon>
        <taxon>Pleosporomycetidae</taxon>
        <taxon>Pleosporales</taxon>
        <taxon>Massarineae</taxon>
        <taxon>Periconiaceae</taxon>
        <taxon>Periconia</taxon>
    </lineage>
</organism>
<name>A0A2V1E763_9PLEO</name>
<dbReference type="CDD" id="cd19115">
    <property type="entry name" value="AKR_AKR2D1"/>
    <property type="match status" value="1"/>
</dbReference>
<sequence length="323" mass="36283">MVNVPSVELNDGNKMPQVGFGLWKVDNKTCADQVYEAIKTGYRLFDGACDYGNEVESGQGVARAIKEGIVKREDLFLVSKLWNSFHDADQVEPIVKKQLKDWGIDYFDLYLIHFPISLEYVAPETRYPPGWYYDDAETEVRHGKASLESTWKAMEGLKKSGLAKSIGVSNYSGALLLDLFTYAEIKPATLQIEHHPYYVQPNLLKLAEQHKIAITAYSSFGPLSFIECDMKVAADTPTLLEHDIIKKAAEKHGKTPAQILLRWATQRGLSVIPKSNNPKRLAENLDVCSFDLTSEEISQISDLDRGLKFNVPTNYGIPVYVFA</sequence>
<gene>
    <name evidence="11" type="ORF">DM02DRAFT_724399</name>
</gene>
<evidence type="ECO:0000256" key="1">
    <source>
        <dbReference type="ARBA" id="ARBA00004722"/>
    </source>
</evidence>
<feature type="active site" description="Proton donor" evidence="7">
    <location>
        <position position="51"/>
    </location>
</feature>
<evidence type="ECO:0000256" key="3">
    <source>
        <dbReference type="ARBA" id="ARBA00022629"/>
    </source>
</evidence>
<protein>
    <submittedName>
        <fullName evidence="11">Aldo/keto reductase</fullName>
    </submittedName>
</protein>
<dbReference type="InterPro" id="IPR020471">
    <property type="entry name" value="AKR"/>
</dbReference>
<dbReference type="UniPathway" id="UPA00810"/>
<dbReference type="PANTHER" id="PTHR11732">
    <property type="entry name" value="ALDO/KETO REDUCTASE"/>
    <property type="match status" value="1"/>
</dbReference>
<dbReference type="Proteomes" id="UP000244855">
    <property type="component" value="Unassembled WGS sequence"/>
</dbReference>
<evidence type="ECO:0000256" key="6">
    <source>
        <dbReference type="ARBA" id="ARBA00023277"/>
    </source>
</evidence>
<evidence type="ECO:0000256" key="2">
    <source>
        <dbReference type="ARBA" id="ARBA00007905"/>
    </source>
</evidence>
<dbReference type="PROSITE" id="PS00063">
    <property type="entry name" value="ALDOKETO_REDUCTASE_3"/>
    <property type="match status" value="1"/>
</dbReference>
<keyword evidence="12" id="KW-1185">Reference proteome</keyword>
<dbReference type="Gene3D" id="3.20.20.100">
    <property type="entry name" value="NADP-dependent oxidoreductase domain"/>
    <property type="match status" value="1"/>
</dbReference>
<dbReference type="InterPro" id="IPR018170">
    <property type="entry name" value="Aldo/ket_reductase_CS"/>
</dbReference>
<dbReference type="InterPro" id="IPR036812">
    <property type="entry name" value="NAD(P)_OxRdtase_dom_sf"/>
</dbReference>
<evidence type="ECO:0000313" key="12">
    <source>
        <dbReference type="Proteomes" id="UP000244855"/>
    </source>
</evidence>
<comment type="similarity">
    <text evidence="2">Belongs to the aldo/keto reductase family.</text>
</comment>